<comment type="caution">
    <text evidence="2">The sequence shown here is derived from an EMBL/GenBank/DDBJ whole genome shotgun (WGS) entry which is preliminary data.</text>
</comment>
<evidence type="ECO:0000313" key="2">
    <source>
        <dbReference type="EMBL" id="TFA98733.1"/>
    </source>
</evidence>
<organism evidence="2 3">
    <name type="scientific">Trichoderma ghanense</name>
    <dbReference type="NCBI Taxonomy" id="65468"/>
    <lineage>
        <taxon>Eukaryota</taxon>
        <taxon>Fungi</taxon>
        <taxon>Dikarya</taxon>
        <taxon>Ascomycota</taxon>
        <taxon>Pezizomycotina</taxon>
        <taxon>Sordariomycetes</taxon>
        <taxon>Hypocreomycetidae</taxon>
        <taxon>Hypocreales</taxon>
        <taxon>Hypocreaceae</taxon>
        <taxon>Trichoderma</taxon>
    </lineage>
</organism>
<accession>A0ABY2GS18</accession>
<dbReference type="RefSeq" id="XP_073554935.1">
    <property type="nucleotide sequence ID" value="XM_073706634.1"/>
</dbReference>
<dbReference type="EMBL" id="PPTA01000018">
    <property type="protein sequence ID" value="TFA98733.1"/>
    <property type="molecule type" value="Genomic_DNA"/>
</dbReference>
<protein>
    <submittedName>
        <fullName evidence="2">Uncharacterized protein</fullName>
    </submittedName>
</protein>
<dbReference type="GeneID" id="300581084"/>
<evidence type="ECO:0000313" key="3">
    <source>
        <dbReference type="Proteomes" id="UP001642720"/>
    </source>
</evidence>
<reference evidence="2 3" key="1">
    <citation type="submission" date="2018-01" db="EMBL/GenBank/DDBJ databases">
        <title>Genome characterization of the sugarcane-associated fungus Trichoderma ghanense CCMA-1212 and their application in lignocelulose bioconversion.</title>
        <authorList>
            <person name="Steindorff A.S."/>
            <person name="Mendes T.D."/>
            <person name="Vilela E.S.D."/>
            <person name="Rodrigues D.S."/>
            <person name="Formighieri E.F."/>
            <person name="Melo I.S."/>
            <person name="Favaro L.C.L."/>
        </authorList>
    </citation>
    <scope>NUCLEOTIDE SEQUENCE [LARGE SCALE GENOMIC DNA]</scope>
    <source>
        <strain evidence="2 3">CCMA-1212</strain>
    </source>
</reference>
<dbReference type="Proteomes" id="UP001642720">
    <property type="component" value="Unassembled WGS sequence"/>
</dbReference>
<sequence>MLDGDWIRRRRRDDVSSRSGKRTPTNAAQWRGPKQRLLDAKVCEAWRAVSPMAESGSAAANRRHVARSSQVGPAARSKARRRMSNPCRCCSATTSKLVESDLHRCHGPPGIDMIETGRGL</sequence>
<proteinExistence type="predicted"/>
<gene>
    <name evidence="2" type="ORF">CCMA1212_009555</name>
</gene>
<evidence type="ECO:0000256" key="1">
    <source>
        <dbReference type="SAM" id="MobiDB-lite"/>
    </source>
</evidence>
<feature type="region of interest" description="Disordered" evidence="1">
    <location>
        <begin position="1"/>
        <end position="31"/>
    </location>
</feature>
<feature type="region of interest" description="Disordered" evidence="1">
    <location>
        <begin position="53"/>
        <end position="85"/>
    </location>
</feature>
<keyword evidence="3" id="KW-1185">Reference proteome</keyword>
<name>A0ABY2GS18_9HYPO</name>